<organism evidence="1">
    <name type="scientific">Arundo donax</name>
    <name type="common">Giant reed</name>
    <name type="synonym">Donax arundinaceus</name>
    <dbReference type="NCBI Taxonomy" id="35708"/>
    <lineage>
        <taxon>Eukaryota</taxon>
        <taxon>Viridiplantae</taxon>
        <taxon>Streptophyta</taxon>
        <taxon>Embryophyta</taxon>
        <taxon>Tracheophyta</taxon>
        <taxon>Spermatophyta</taxon>
        <taxon>Magnoliopsida</taxon>
        <taxon>Liliopsida</taxon>
        <taxon>Poales</taxon>
        <taxon>Poaceae</taxon>
        <taxon>PACMAD clade</taxon>
        <taxon>Arundinoideae</taxon>
        <taxon>Arundineae</taxon>
        <taxon>Arundo</taxon>
    </lineage>
</organism>
<protein>
    <submittedName>
        <fullName evidence="1">Uncharacterized protein</fullName>
    </submittedName>
</protein>
<dbReference type="EMBL" id="GBRH01262452">
    <property type="protein sequence ID" value="JAD35443.1"/>
    <property type="molecule type" value="Transcribed_RNA"/>
</dbReference>
<proteinExistence type="predicted"/>
<reference evidence="1" key="1">
    <citation type="submission" date="2014-09" db="EMBL/GenBank/DDBJ databases">
        <authorList>
            <person name="Magalhaes I.L.F."/>
            <person name="Oliveira U."/>
            <person name="Santos F.R."/>
            <person name="Vidigal T.H.D.A."/>
            <person name="Brescovit A.D."/>
            <person name="Santos A.J."/>
        </authorList>
    </citation>
    <scope>NUCLEOTIDE SEQUENCE</scope>
    <source>
        <tissue evidence="1">Shoot tissue taken approximately 20 cm above the soil surface</tissue>
    </source>
</reference>
<sequence>MIFFYIFSATVCLSGHDFIINKEHLFSYYGDKVIF</sequence>
<evidence type="ECO:0000313" key="1">
    <source>
        <dbReference type="EMBL" id="JAD35443.1"/>
    </source>
</evidence>
<name>A0A0A8ZCL9_ARUDO</name>
<accession>A0A0A8ZCL9</accession>
<reference evidence="1" key="2">
    <citation type="journal article" date="2015" name="Data Brief">
        <title>Shoot transcriptome of the giant reed, Arundo donax.</title>
        <authorList>
            <person name="Barrero R.A."/>
            <person name="Guerrero F.D."/>
            <person name="Moolhuijzen P."/>
            <person name="Goolsby J.A."/>
            <person name="Tidwell J."/>
            <person name="Bellgard S.E."/>
            <person name="Bellgard M.I."/>
        </authorList>
    </citation>
    <scope>NUCLEOTIDE SEQUENCE</scope>
    <source>
        <tissue evidence="1">Shoot tissue taken approximately 20 cm above the soil surface</tissue>
    </source>
</reference>
<dbReference type="AlphaFoldDB" id="A0A0A8ZCL9"/>